<dbReference type="PROSITE" id="PS00152">
    <property type="entry name" value="ATPASE_ALPHA_BETA"/>
    <property type="match status" value="1"/>
</dbReference>
<keyword evidence="10" id="KW-0406">Ion transport</keyword>
<dbReference type="FunFam" id="3.40.50.300:FF:002432">
    <property type="entry name" value="ATP synthase subunit alpha, mitochondrial"/>
    <property type="match status" value="1"/>
</dbReference>
<accession>A0A151TAU3</accession>
<dbReference type="InterPro" id="IPR005294">
    <property type="entry name" value="ATP_synth_F1_asu"/>
</dbReference>
<dbReference type="FunFam" id="1.20.150.20:FF:000001">
    <property type="entry name" value="ATP synthase subunit alpha"/>
    <property type="match status" value="1"/>
</dbReference>
<evidence type="ECO:0000256" key="4">
    <source>
        <dbReference type="ARBA" id="ARBA00016087"/>
    </source>
</evidence>
<gene>
    <name evidence="18" type="ORF">KK1_018762</name>
</gene>
<dbReference type="AlphaFoldDB" id="A0A151TAU3"/>
<keyword evidence="13" id="KW-0139">CF(1)</keyword>
<dbReference type="Pfam" id="PF00306">
    <property type="entry name" value="ATP-synt_ab_C"/>
    <property type="match status" value="1"/>
</dbReference>
<keyword evidence="8" id="KW-0999">Mitochondrion inner membrane</keyword>
<dbReference type="InterPro" id="IPR000793">
    <property type="entry name" value="ATP_synth_asu_C"/>
</dbReference>
<dbReference type="Gene3D" id="3.40.50.300">
    <property type="entry name" value="P-loop containing nucleotide triphosphate hydrolases"/>
    <property type="match status" value="1"/>
</dbReference>
<evidence type="ECO:0000256" key="15">
    <source>
        <dbReference type="ARBA" id="ARBA00037296"/>
    </source>
</evidence>
<dbReference type="GO" id="GO:0043531">
    <property type="term" value="F:ADP binding"/>
    <property type="evidence" value="ECO:0007669"/>
    <property type="project" value="TreeGrafter"/>
</dbReference>
<dbReference type="CDD" id="cd18113">
    <property type="entry name" value="ATP-synt_F1_alpha_C"/>
    <property type="match status" value="1"/>
</dbReference>
<dbReference type="SUPFAM" id="SSF47917">
    <property type="entry name" value="C-terminal domain of alpha and beta subunits of F1 ATP synthase"/>
    <property type="match status" value="1"/>
</dbReference>
<dbReference type="GO" id="GO:0005743">
    <property type="term" value="C:mitochondrial inner membrane"/>
    <property type="evidence" value="ECO:0007669"/>
    <property type="project" value="UniProtKB-SubCell"/>
</dbReference>
<evidence type="ECO:0000256" key="5">
    <source>
        <dbReference type="ARBA" id="ARBA00022448"/>
    </source>
</evidence>
<dbReference type="Gene3D" id="1.20.150.20">
    <property type="entry name" value="ATP synthase alpha/beta chain, C-terminal domain"/>
    <property type="match status" value="1"/>
</dbReference>
<name>A0A151TAU3_CAJCA</name>
<keyword evidence="12" id="KW-0472">Membrane</keyword>
<evidence type="ECO:0000256" key="3">
    <source>
        <dbReference type="ARBA" id="ARBA00011648"/>
    </source>
</evidence>
<dbReference type="InterPro" id="IPR038376">
    <property type="entry name" value="ATP_synth_asu_C_sf"/>
</dbReference>
<evidence type="ECO:0000313" key="18">
    <source>
        <dbReference type="EMBL" id="KYP64172.1"/>
    </source>
</evidence>
<comment type="similarity">
    <text evidence="2">Belongs to the ATPase alpha/beta chains family.</text>
</comment>
<dbReference type="InterPro" id="IPR020003">
    <property type="entry name" value="ATPase_a/bsu_AS"/>
</dbReference>
<dbReference type="Gramene" id="C.cajan_18228.t">
    <property type="protein sequence ID" value="C.cajan_18228.t.cds1"/>
    <property type="gene ID" value="C.cajan_18228"/>
</dbReference>
<evidence type="ECO:0000256" key="1">
    <source>
        <dbReference type="ARBA" id="ARBA00004273"/>
    </source>
</evidence>
<dbReference type="GO" id="GO:0045259">
    <property type="term" value="C:proton-transporting ATP synthase complex"/>
    <property type="evidence" value="ECO:0007669"/>
    <property type="project" value="UniProtKB-KW"/>
</dbReference>
<evidence type="ECO:0000256" key="6">
    <source>
        <dbReference type="ARBA" id="ARBA00022741"/>
    </source>
</evidence>
<dbReference type="Proteomes" id="UP000075243">
    <property type="component" value="Chromosome 7"/>
</dbReference>
<evidence type="ECO:0000256" key="10">
    <source>
        <dbReference type="ARBA" id="ARBA00023065"/>
    </source>
</evidence>
<evidence type="ECO:0000259" key="17">
    <source>
        <dbReference type="Pfam" id="PF00306"/>
    </source>
</evidence>
<dbReference type="GO" id="GO:0005524">
    <property type="term" value="F:ATP binding"/>
    <property type="evidence" value="ECO:0007669"/>
    <property type="project" value="UniProtKB-KW"/>
</dbReference>
<dbReference type="PANTHER" id="PTHR48082">
    <property type="entry name" value="ATP SYNTHASE SUBUNIT ALPHA, MITOCHONDRIAL"/>
    <property type="match status" value="1"/>
</dbReference>
<dbReference type="OMA" id="ICTPAND"/>
<evidence type="ECO:0000256" key="14">
    <source>
        <dbReference type="ARBA" id="ARBA00023310"/>
    </source>
</evidence>
<evidence type="ECO:0000256" key="8">
    <source>
        <dbReference type="ARBA" id="ARBA00022792"/>
    </source>
</evidence>
<keyword evidence="6" id="KW-0547">Nucleotide-binding</keyword>
<evidence type="ECO:0000256" key="12">
    <source>
        <dbReference type="ARBA" id="ARBA00023136"/>
    </source>
</evidence>
<keyword evidence="19" id="KW-1185">Reference proteome</keyword>
<evidence type="ECO:0000313" key="19">
    <source>
        <dbReference type="Proteomes" id="UP000075243"/>
    </source>
</evidence>
<protein>
    <recommendedName>
        <fullName evidence="4">ATP synthase subunit alpha, mitochondrial</fullName>
    </recommendedName>
</protein>
<feature type="domain" description="ATPase F1/V1/A1 complex alpha/beta subunit nucleotide-binding" evidence="16">
    <location>
        <begin position="3"/>
        <end position="72"/>
    </location>
</feature>
<evidence type="ECO:0000256" key="9">
    <source>
        <dbReference type="ARBA" id="ARBA00022840"/>
    </source>
</evidence>
<dbReference type="Pfam" id="PF00006">
    <property type="entry name" value="ATP-synt_ab"/>
    <property type="match status" value="1"/>
</dbReference>
<dbReference type="EMBL" id="CM003609">
    <property type="protein sequence ID" value="KYP64172.1"/>
    <property type="molecule type" value="Genomic_DNA"/>
</dbReference>
<dbReference type="PANTHER" id="PTHR48082:SF2">
    <property type="entry name" value="ATP SYNTHASE SUBUNIT ALPHA, MITOCHONDRIAL"/>
    <property type="match status" value="1"/>
</dbReference>
<evidence type="ECO:0000256" key="2">
    <source>
        <dbReference type="ARBA" id="ARBA00008936"/>
    </source>
</evidence>
<dbReference type="STRING" id="3821.A0A151TAU3"/>
<comment type="function">
    <text evidence="15">Mitochondrial membrane ATP synthase (F(1)F(0) ATP synthase or Complex V) produces ATP from ADP in the presence of a proton gradient across the membrane which is generated by electron transport complexes of the respiratory chain. F-type ATPases consist of two structural domains, F(1) - containing the extramembraneous catalytic core, and F(0) - containing the membrane proton channel, linked together by a central stalk and a peripheral stalk. During catalysis, ATP synthesis in the catalytic domain of F(1) is coupled via a rotary mechanism of the central stalk subunits to proton translocation. Subunits alpha and beta form the catalytic core in F(1). Rotation of the central stalk against the surrounding alpha(3)beta(3) subunits leads to hydrolysis of ATP in three separate catalytic sites on the beta subunits. Subunit alpha does not bear the catalytic high-affinity ATP-binding sites.</text>
</comment>
<evidence type="ECO:0000256" key="7">
    <source>
        <dbReference type="ARBA" id="ARBA00022781"/>
    </source>
</evidence>
<organism evidence="18 19">
    <name type="scientific">Cajanus cajan</name>
    <name type="common">Pigeon pea</name>
    <name type="synonym">Cajanus indicus</name>
    <dbReference type="NCBI Taxonomy" id="3821"/>
    <lineage>
        <taxon>Eukaryota</taxon>
        <taxon>Viridiplantae</taxon>
        <taxon>Streptophyta</taxon>
        <taxon>Embryophyta</taxon>
        <taxon>Tracheophyta</taxon>
        <taxon>Spermatophyta</taxon>
        <taxon>Magnoliopsida</taxon>
        <taxon>eudicotyledons</taxon>
        <taxon>Gunneridae</taxon>
        <taxon>Pentapetalae</taxon>
        <taxon>rosids</taxon>
        <taxon>fabids</taxon>
        <taxon>Fabales</taxon>
        <taxon>Fabaceae</taxon>
        <taxon>Papilionoideae</taxon>
        <taxon>50 kb inversion clade</taxon>
        <taxon>NPAAA clade</taxon>
        <taxon>indigoferoid/millettioid clade</taxon>
        <taxon>Phaseoleae</taxon>
        <taxon>Cajanus</taxon>
    </lineage>
</organism>
<keyword evidence="7" id="KW-0375">Hydrogen ion transport</keyword>
<keyword evidence="11" id="KW-0496">Mitochondrion</keyword>
<comment type="subunit">
    <text evidence="3">F-type ATPases have 2 components, CF(1) - the catalytic core - and CF(0) - the membrane proton channel. CF(1) has five subunits: alpha(3), beta(3), gamma(1), delta(1), epsilon(1). CF(0) has three main subunits: a, b and c.</text>
</comment>
<evidence type="ECO:0000259" key="16">
    <source>
        <dbReference type="Pfam" id="PF00006"/>
    </source>
</evidence>
<keyword evidence="9" id="KW-0067">ATP-binding</keyword>
<proteinExistence type="inferred from homology"/>
<feature type="domain" description="ATP synthase alpha subunit C-terminal" evidence="17">
    <location>
        <begin position="79"/>
        <end position="164"/>
    </location>
</feature>
<dbReference type="InterPro" id="IPR000194">
    <property type="entry name" value="ATPase_F1/V1/A1_a/bsu_nucl-bd"/>
</dbReference>
<evidence type="ECO:0000256" key="11">
    <source>
        <dbReference type="ARBA" id="ARBA00023128"/>
    </source>
</evidence>
<dbReference type="SUPFAM" id="SSF52540">
    <property type="entry name" value="P-loop containing nucleoside triphosphate hydrolases"/>
    <property type="match status" value="1"/>
</dbReference>
<keyword evidence="14" id="KW-0066">ATP synthesis</keyword>
<reference evidence="18 19" key="1">
    <citation type="journal article" date="2012" name="Nat. Biotechnol.">
        <title>Draft genome sequence of pigeonpea (Cajanus cajan), an orphan legume crop of resource-poor farmers.</title>
        <authorList>
            <person name="Varshney R.K."/>
            <person name="Chen W."/>
            <person name="Li Y."/>
            <person name="Bharti A.K."/>
            <person name="Saxena R.K."/>
            <person name="Schlueter J.A."/>
            <person name="Donoghue M.T."/>
            <person name="Azam S."/>
            <person name="Fan G."/>
            <person name="Whaley A.M."/>
            <person name="Farmer A.D."/>
            <person name="Sheridan J."/>
            <person name="Iwata A."/>
            <person name="Tuteja R."/>
            <person name="Penmetsa R.V."/>
            <person name="Wu W."/>
            <person name="Upadhyaya H.D."/>
            <person name="Yang S.P."/>
            <person name="Shah T."/>
            <person name="Saxena K.B."/>
            <person name="Michael T."/>
            <person name="McCombie W.R."/>
            <person name="Yang B."/>
            <person name="Zhang G."/>
            <person name="Yang H."/>
            <person name="Wang J."/>
            <person name="Spillane C."/>
            <person name="Cook D.R."/>
            <person name="May G.D."/>
            <person name="Xu X."/>
            <person name="Jackson S.A."/>
        </authorList>
    </citation>
    <scope>NUCLEOTIDE SEQUENCE [LARGE SCALE GENOMIC DNA]</scope>
    <source>
        <strain evidence="19">cv. Asha</strain>
    </source>
</reference>
<sequence length="164" mass="17610">MNSRLLERAAKLSSQLGEGSMTALPIVETQSGDVLAYIPTNVISITDGQIFLSADLFNAGMRPAINVGISVSKVGSAAQIKAMKQVAGKLKLELAQCAELEAFAQFASDLDKATQNQLARGQQLHELLKQSQSAPLTVEEQIINIYTGTNGYLDSLEIGQVRKF</sequence>
<evidence type="ECO:0000256" key="13">
    <source>
        <dbReference type="ARBA" id="ARBA00023196"/>
    </source>
</evidence>
<dbReference type="InterPro" id="IPR027417">
    <property type="entry name" value="P-loop_NTPase"/>
</dbReference>
<dbReference type="GO" id="GO:0046933">
    <property type="term" value="F:proton-transporting ATP synthase activity, rotational mechanism"/>
    <property type="evidence" value="ECO:0007669"/>
    <property type="project" value="InterPro"/>
</dbReference>
<keyword evidence="5" id="KW-0813">Transport</keyword>
<comment type="subcellular location">
    <subcellularLocation>
        <location evidence="1">Mitochondrion inner membrane</location>
    </subcellularLocation>
</comment>